<dbReference type="Proteomes" id="UP000287243">
    <property type="component" value="Chromosome"/>
</dbReference>
<name>A0A410P4H9_VELA1</name>
<gene>
    <name evidence="7" type="ORF">BU251_04145</name>
</gene>
<dbReference type="GO" id="GO:0051536">
    <property type="term" value="F:iron-sulfur cluster binding"/>
    <property type="evidence" value="ECO:0007669"/>
    <property type="project" value="UniProtKB-KW"/>
</dbReference>
<evidence type="ECO:0000313" key="7">
    <source>
        <dbReference type="EMBL" id="QAT16978.1"/>
    </source>
</evidence>
<feature type="domain" description="Radical SAM core" evidence="6">
    <location>
        <begin position="4"/>
        <end position="232"/>
    </location>
</feature>
<evidence type="ECO:0000259" key="6">
    <source>
        <dbReference type="PROSITE" id="PS51918"/>
    </source>
</evidence>
<dbReference type="EMBL" id="CP019384">
    <property type="protein sequence ID" value="QAT16978.1"/>
    <property type="molecule type" value="Genomic_DNA"/>
</dbReference>
<dbReference type="Gene3D" id="3.20.20.70">
    <property type="entry name" value="Aldolase class I"/>
    <property type="match status" value="1"/>
</dbReference>
<dbReference type="SUPFAM" id="SSF102114">
    <property type="entry name" value="Radical SAM enzymes"/>
    <property type="match status" value="1"/>
</dbReference>
<sequence>MAEIPQLTDLTLEITNACNLRCRCCGIWKERKARSLSLSAIEYIVSVLLKKIKINSVALTGGEPFLHPQFDGIFKFFHILKLKKLVRAIGIYSNGFGHSRIVGFLEKHGDMLKGVSLGISLDGLKAHHDDLRGRAGAFDASMKTVDYVAYRCRGLVKPAIKFTINRRNYGDLFALYRLAESRGFRFMPKLAEFGTEAYYHRVSGRTAGLDWDDPRIKTEIIRQLRAIASDVKSSGTQTADGRVLSFLERIVRRGVSAITACRTPGNFLFITCAGAIHPCLYMPPVSSIGSHFLKDIYGPEHQERIRMGLQGLCPRCYAYHGFLKTVNLEKV</sequence>
<dbReference type="OrthoDB" id="9808591at2"/>
<evidence type="ECO:0000256" key="1">
    <source>
        <dbReference type="ARBA" id="ARBA00001966"/>
    </source>
</evidence>
<accession>A0A410P4H9</accession>
<organism evidence="7 8">
    <name type="scientific">Velamenicoccus archaeovorus</name>
    <dbReference type="NCBI Taxonomy" id="1930593"/>
    <lineage>
        <taxon>Bacteria</taxon>
        <taxon>Pseudomonadati</taxon>
        <taxon>Candidatus Omnitrophota</taxon>
        <taxon>Candidatus Velamenicoccus</taxon>
    </lineage>
</organism>
<dbReference type="PANTHER" id="PTHR11228">
    <property type="entry name" value="RADICAL SAM DOMAIN PROTEIN"/>
    <property type="match status" value="1"/>
</dbReference>
<dbReference type="SFLD" id="SFLDG01067">
    <property type="entry name" value="SPASM/twitch_domain_containing"/>
    <property type="match status" value="1"/>
</dbReference>
<dbReference type="InterPro" id="IPR013785">
    <property type="entry name" value="Aldolase_TIM"/>
</dbReference>
<dbReference type="RefSeq" id="WP_128699620.1">
    <property type="nucleotide sequence ID" value="NZ_CP019384.1"/>
</dbReference>
<evidence type="ECO:0000256" key="5">
    <source>
        <dbReference type="ARBA" id="ARBA00023014"/>
    </source>
</evidence>
<dbReference type="InterPro" id="IPR007197">
    <property type="entry name" value="rSAM"/>
</dbReference>
<keyword evidence="2" id="KW-0949">S-adenosyl-L-methionine</keyword>
<evidence type="ECO:0000256" key="4">
    <source>
        <dbReference type="ARBA" id="ARBA00023004"/>
    </source>
</evidence>
<reference evidence="7 8" key="1">
    <citation type="submission" date="2017-01" db="EMBL/GenBank/DDBJ databases">
        <title>First insights into the biology of 'candidatus Vampirococcus archaeovorus'.</title>
        <authorList>
            <person name="Kizina J."/>
            <person name="Jordan S."/>
            <person name="Stueber K."/>
            <person name="Reinhardt R."/>
            <person name="Harder J."/>
        </authorList>
    </citation>
    <scope>NUCLEOTIDE SEQUENCE [LARGE SCALE GENOMIC DNA]</scope>
    <source>
        <strain evidence="7 8">LiM</strain>
    </source>
</reference>
<dbReference type="KEGG" id="vai:BU251_04145"/>
<dbReference type="CDD" id="cd01335">
    <property type="entry name" value="Radical_SAM"/>
    <property type="match status" value="1"/>
</dbReference>
<keyword evidence="4" id="KW-0408">Iron</keyword>
<evidence type="ECO:0000313" key="8">
    <source>
        <dbReference type="Proteomes" id="UP000287243"/>
    </source>
</evidence>
<proteinExistence type="predicted"/>
<dbReference type="GO" id="GO:0003824">
    <property type="term" value="F:catalytic activity"/>
    <property type="evidence" value="ECO:0007669"/>
    <property type="project" value="InterPro"/>
</dbReference>
<dbReference type="AlphaFoldDB" id="A0A410P4H9"/>
<dbReference type="PANTHER" id="PTHR11228:SF7">
    <property type="entry name" value="PQQA PEPTIDE CYCLASE"/>
    <property type="match status" value="1"/>
</dbReference>
<dbReference type="GO" id="GO:0046872">
    <property type="term" value="F:metal ion binding"/>
    <property type="evidence" value="ECO:0007669"/>
    <property type="project" value="UniProtKB-KW"/>
</dbReference>
<dbReference type="PROSITE" id="PS51918">
    <property type="entry name" value="RADICAL_SAM"/>
    <property type="match status" value="1"/>
</dbReference>
<evidence type="ECO:0000256" key="2">
    <source>
        <dbReference type="ARBA" id="ARBA00022691"/>
    </source>
</evidence>
<dbReference type="SFLD" id="SFLDS00029">
    <property type="entry name" value="Radical_SAM"/>
    <property type="match status" value="1"/>
</dbReference>
<keyword evidence="3" id="KW-0479">Metal-binding</keyword>
<dbReference type="InterPro" id="IPR050377">
    <property type="entry name" value="Radical_SAM_PqqE_MftC-like"/>
</dbReference>
<keyword evidence="8" id="KW-1185">Reference proteome</keyword>
<comment type="cofactor">
    <cofactor evidence="1">
        <name>[4Fe-4S] cluster</name>
        <dbReference type="ChEBI" id="CHEBI:49883"/>
    </cofactor>
</comment>
<evidence type="ECO:0000256" key="3">
    <source>
        <dbReference type="ARBA" id="ARBA00022723"/>
    </source>
</evidence>
<protein>
    <recommendedName>
        <fullName evidence="6">Radical SAM core domain-containing protein</fullName>
    </recommendedName>
</protein>
<dbReference type="Pfam" id="PF04055">
    <property type="entry name" value="Radical_SAM"/>
    <property type="match status" value="1"/>
</dbReference>
<keyword evidence="5" id="KW-0411">Iron-sulfur</keyword>
<dbReference type="InterPro" id="IPR058240">
    <property type="entry name" value="rSAM_sf"/>
</dbReference>